<feature type="chain" id="PRO_5009307941" evidence="1">
    <location>
        <begin position="19"/>
        <end position="276"/>
    </location>
</feature>
<organism evidence="2 3">
    <name type="scientific">Caenorhabditis tropicalis</name>
    <dbReference type="NCBI Taxonomy" id="1561998"/>
    <lineage>
        <taxon>Eukaryota</taxon>
        <taxon>Metazoa</taxon>
        <taxon>Ecdysozoa</taxon>
        <taxon>Nematoda</taxon>
        <taxon>Chromadorea</taxon>
        <taxon>Rhabditida</taxon>
        <taxon>Rhabditina</taxon>
        <taxon>Rhabditomorpha</taxon>
        <taxon>Rhabditoidea</taxon>
        <taxon>Rhabditidae</taxon>
        <taxon>Peloderinae</taxon>
        <taxon>Caenorhabditis</taxon>
    </lineage>
</organism>
<dbReference type="STRING" id="1561998.A0A1I7TTT9"/>
<evidence type="ECO:0000256" key="1">
    <source>
        <dbReference type="SAM" id="SignalP"/>
    </source>
</evidence>
<dbReference type="WBParaSite" id="Csp11.Scaffold629.g11714.t1">
    <property type="protein sequence ID" value="Csp11.Scaffold629.g11714.t1"/>
    <property type="gene ID" value="Csp11.Scaffold629.g11714"/>
</dbReference>
<accession>A0A1I7TTT9</accession>
<reference evidence="3" key="1">
    <citation type="submission" date="2016-11" db="UniProtKB">
        <authorList>
            <consortium name="WormBaseParasite"/>
        </authorList>
    </citation>
    <scope>IDENTIFICATION</scope>
</reference>
<feature type="signal peptide" evidence="1">
    <location>
        <begin position="1"/>
        <end position="18"/>
    </location>
</feature>
<evidence type="ECO:0000313" key="3">
    <source>
        <dbReference type="WBParaSite" id="Csp11.Scaffold629.g11714.t1"/>
    </source>
</evidence>
<keyword evidence="2" id="KW-1185">Reference proteome</keyword>
<protein>
    <submittedName>
        <fullName evidence="3">Fibrinogen C-terminal domain-containing protein</fullName>
    </submittedName>
</protein>
<keyword evidence="1" id="KW-0732">Signal</keyword>
<dbReference type="PROSITE" id="PS51257">
    <property type="entry name" value="PROKAR_LIPOPROTEIN"/>
    <property type="match status" value="1"/>
</dbReference>
<proteinExistence type="predicted"/>
<dbReference type="AlphaFoldDB" id="A0A1I7TTT9"/>
<dbReference type="Proteomes" id="UP000095282">
    <property type="component" value="Unplaced"/>
</dbReference>
<evidence type="ECO:0000313" key="2">
    <source>
        <dbReference type="Proteomes" id="UP000095282"/>
    </source>
</evidence>
<name>A0A1I7TTT9_9PELO</name>
<sequence>MKTIYVWLFLCQLPLIQSCLIARSVQCKCPYRILNDKNLQKSGDDCSLTIQCEKGYELVVIDLILGIKEFGKRSVDAICNAGAWEVSDGGGSTRIINLYVFCRPITEDCGPNDESSLIFAYSNVLGMNSSIAPKWFESMTALSIDPSVTEFGSIRFNSPIEEDVQVHSSFVETMNSISANLKSPLSGTRLNGVHDALMKILSTRKLQICGATIVAYVHNQAASINPVILPPYMRARHISLYSREPVLNTPLSYSAAKTYGYGIYANLAETADVSYN</sequence>